<feature type="active site" description="Nucleophile; methyl group acceptor" evidence="8">
    <location>
        <position position="117"/>
    </location>
</feature>
<dbReference type="PROSITE" id="PS00374">
    <property type="entry name" value="MGMT"/>
    <property type="match status" value="1"/>
</dbReference>
<keyword evidence="5 8" id="KW-0227">DNA damage</keyword>
<keyword evidence="2 8" id="KW-0963">Cytoplasm</keyword>
<comment type="catalytic activity">
    <reaction evidence="7 8">
        <text>a 6-O-methyl-2'-deoxyguanosine in DNA + L-cysteinyl-[protein] = S-methyl-L-cysteinyl-[protein] + a 2'-deoxyguanosine in DNA</text>
        <dbReference type="Rhea" id="RHEA:24000"/>
        <dbReference type="Rhea" id="RHEA-COMP:10131"/>
        <dbReference type="Rhea" id="RHEA-COMP:10132"/>
        <dbReference type="Rhea" id="RHEA-COMP:11367"/>
        <dbReference type="Rhea" id="RHEA-COMP:11368"/>
        <dbReference type="ChEBI" id="CHEBI:29950"/>
        <dbReference type="ChEBI" id="CHEBI:82612"/>
        <dbReference type="ChEBI" id="CHEBI:85445"/>
        <dbReference type="ChEBI" id="CHEBI:85448"/>
        <dbReference type="EC" id="2.1.1.63"/>
    </reaction>
</comment>
<comment type="miscellaneous">
    <text evidence="8">This enzyme catalyzes only one turnover and therefore is not strictly catalytic. According to one definition, an enzyme is a biocatalyst that acts repeatedly and over many reaction cycles.</text>
</comment>
<dbReference type="InterPro" id="IPR036631">
    <property type="entry name" value="MGMT_N_sf"/>
</dbReference>
<reference evidence="11 12" key="1">
    <citation type="submission" date="2019-11" db="EMBL/GenBank/DDBJ databases">
        <title>Acidiferrimicrobium australis gen. nov., sp. nov., an acidophilic and obligately heterotrophic, member of the Actinobacteria that catalyses dissimilatory oxido- reduction of iron isolated from metal-rich acidic water in Chile.</title>
        <authorList>
            <person name="Gonzalez D."/>
            <person name="Huber K."/>
            <person name="Hedrich S."/>
            <person name="Rojas-Villalobos C."/>
            <person name="Quatrini R."/>
            <person name="Dinamarca M.A."/>
            <person name="Schwarz A."/>
            <person name="Canales C."/>
            <person name="Nancucheo I."/>
        </authorList>
    </citation>
    <scope>NUCLEOTIDE SEQUENCE [LARGE SCALE GENOMIC DNA]</scope>
    <source>
        <strain evidence="11 12">USS-CCA1</strain>
    </source>
</reference>
<evidence type="ECO:0000256" key="7">
    <source>
        <dbReference type="ARBA" id="ARBA00049348"/>
    </source>
</evidence>
<evidence type="ECO:0000256" key="2">
    <source>
        <dbReference type="ARBA" id="ARBA00022490"/>
    </source>
</evidence>
<dbReference type="Gene3D" id="1.10.10.10">
    <property type="entry name" value="Winged helix-like DNA-binding domain superfamily/Winged helix DNA-binding domain"/>
    <property type="match status" value="1"/>
</dbReference>
<evidence type="ECO:0000256" key="8">
    <source>
        <dbReference type="HAMAP-Rule" id="MF_00772"/>
    </source>
</evidence>
<dbReference type="SUPFAM" id="SSF53155">
    <property type="entry name" value="Methylated DNA-protein cysteine methyltransferase domain"/>
    <property type="match status" value="1"/>
</dbReference>
<keyword evidence="3 8" id="KW-0489">Methyltransferase</keyword>
<dbReference type="GO" id="GO:0032259">
    <property type="term" value="P:methylation"/>
    <property type="evidence" value="ECO:0007669"/>
    <property type="project" value="UniProtKB-KW"/>
</dbReference>
<dbReference type="InterPro" id="IPR036388">
    <property type="entry name" value="WH-like_DNA-bd_sf"/>
</dbReference>
<evidence type="ECO:0000256" key="3">
    <source>
        <dbReference type="ARBA" id="ARBA00022603"/>
    </source>
</evidence>
<comment type="catalytic activity">
    <reaction evidence="1 8">
        <text>a 4-O-methyl-thymidine in DNA + L-cysteinyl-[protein] = a thymidine in DNA + S-methyl-L-cysteinyl-[protein]</text>
        <dbReference type="Rhea" id="RHEA:53428"/>
        <dbReference type="Rhea" id="RHEA-COMP:10131"/>
        <dbReference type="Rhea" id="RHEA-COMP:10132"/>
        <dbReference type="Rhea" id="RHEA-COMP:13555"/>
        <dbReference type="Rhea" id="RHEA-COMP:13556"/>
        <dbReference type="ChEBI" id="CHEBI:29950"/>
        <dbReference type="ChEBI" id="CHEBI:82612"/>
        <dbReference type="ChEBI" id="CHEBI:137386"/>
        <dbReference type="ChEBI" id="CHEBI:137387"/>
        <dbReference type="EC" id="2.1.1.63"/>
    </reaction>
</comment>
<dbReference type="EMBL" id="WJHE01001438">
    <property type="protein sequence ID" value="MST35108.1"/>
    <property type="molecule type" value="Genomic_DNA"/>
</dbReference>
<evidence type="ECO:0000256" key="1">
    <source>
        <dbReference type="ARBA" id="ARBA00001286"/>
    </source>
</evidence>
<evidence type="ECO:0000256" key="6">
    <source>
        <dbReference type="ARBA" id="ARBA00023204"/>
    </source>
</evidence>
<evidence type="ECO:0000313" key="11">
    <source>
        <dbReference type="EMBL" id="MST35108.1"/>
    </source>
</evidence>
<dbReference type="HAMAP" id="MF_00772">
    <property type="entry name" value="OGT"/>
    <property type="match status" value="1"/>
</dbReference>
<organism evidence="11 12">
    <name type="scientific">Acidiferrimicrobium australe</name>
    <dbReference type="NCBI Taxonomy" id="2664430"/>
    <lineage>
        <taxon>Bacteria</taxon>
        <taxon>Bacillati</taxon>
        <taxon>Actinomycetota</taxon>
        <taxon>Acidimicrobiia</taxon>
        <taxon>Acidimicrobiales</taxon>
        <taxon>Acidimicrobiaceae</taxon>
        <taxon>Acidiferrimicrobium</taxon>
    </lineage>
</organism>
<comment type="subcellular location">
    <subcellularLocation>
        <location evidence="8">Cytoplasm</location>
    </subcellularLocation>
</comment>
<sequence length="155" mass="16449">MSCAVVDTPIGPLRLTGDGEAVTGLHFGAGEEDRPGDLAAAVAQLEAYFAGRLTVFDLPLRLGGTPFQQRVWAQLQRIPYGETWTYRQLAAATGNPKATRAVGMANNRNPVSIIVPCHRVIGAAGSLTGYGGGLERKSWLLGHERGVRAERLGPA</sequence>
<keyword evidence="12" id="KW-1185">Reference proteome</keyword>
<protein>
    <recommendedName>
        <fullName evidence="8">Methylated-DNA--protein-cysteine methyltransferase</fullName>
        <ecNumber evidence="8">2.1.1.63</ecNumber>
    </recommendedName>
    <alternativeName>
        <fullName evidence="8">6-O-methylguanine-DNA methyltransferase</fullName>
        <shortName evidence="8">MGMT</shortName>
    </alternativeName>
    <alternativeName>
        <fullName evidence="8">O-6-methylguanine-DNA-alkyltransferase</fullName>
    </alternativeName>
</protein>
<accession>A0ABW9R350</accession>
<dbReference type="PANTHER" id="PTHR10815:SF5">
    <property type="entry name" value="METHYLATED-DNA--PROTEIN-CYSTEINE METHYLTRANSFERASE"/>
    <property type="match status" value="1"/>
</dbReference>
<dbReference type="InterPro" id="IPR008332">
    <property type="entry name" value="MethylG_MeTrfase_N"/>
</dbReference>
<dbReference type="InterPro" id="IPR014048">
    <property type="entry name" value="MethylDNA_cys_MeTrfase_DNA-bd"/>
</dbReference>
<dbReference type="CDD" id="cd06445">
    <property type="entry name" value="ATase"/>
    <property type="match status" value="1"/>
</dbReference>
<evidence type="ECO:0000256" key="4">
    <source>
        <dbReference type="ARBA" id="ARBA00022679"/>
    </source>
</evidence>
<feature type="domain" description="Methylguanine DNA methyltransferase ribonuclease-like" evidence="10">
    <location>
        <begin position="2"/>
        <end position="62"/>
    </location>
</feature>
<comment type="function">
    <text evidence="8">Involved in the cellular defense against the biological effects of O6-methylguanine (O6-MeG) and O4-methylthymine (O4-MeT) in DNA. Repairs the methylated nucleobase in DNA by stoichiometrically transferring the methyl group to a cysteine residue in the enzyme. This is a suicide reaction: the enzyme is irreversibly inactivated.</text>
</comment>
<evidence type="ECO:0000259" key="10">
    <source>
        <dbReference type="Pfam" id="PF02870"/>
    </source>
</evidence>
<dbReference type="InterPro" id="IPR023546">
    <property type="entry name" value="MGMT"/>
</dbReference>
<keyword evidence="6 8" id="KW-0234">DNA repair</keyword>
<comment type="similarity">
    <text evidence="8">Belongs to the MGMT family.</text>
</comment>
<feature type="domain" description="Methylated-DNA-[protein]-cysteine S-methyltransferase DNA binding" evidence="9">
    <location>
        <begin position="66"/>
        <end position="145"/>
    </location>
</feature>
<dbReference type="NCBIfam" id="TIGR00589">
    <property type="entry name" value="ogt"/>
    <property type="match status" value="1"/>
</dbReference>
<dbReference type="Gene3D" id="3.30.160.70">
    <property type="entry name" value="Methylated DNA-protein cysteine methyltransferase domain"/>
    <property type="match status" value="1"/>
</dbReference>
<dbReference type="Proteomes" id="UP000437736">
    <property type="component" value="Unassembled WGS sequence"/>
</dbReference>
<evidence type="ECO:0000259" key="9">
    <source>
        <dbReference type="Pfam" id="PF01035"/>
    </source>
</evidence>
<keyword evidence="4 8" id="KW-0808">Transferase</keyword>
<dbReference type="InterPro" id="IPR036217">
    <property type="entry name" value="MethylDNA_cys_MeTrfase_DNAb"/>
</dbReference>
<evidence type="ECO:0000313" key="12">
    <source>
        <dbReference type="Proteomes" id="UP000437736"/>
    </source>
</evidence>
<gene>
    <name evidence="11" type="ORF">GHK86_20550</name>
</gene>
<proteinExistence type="inferred from homology"/>
<dbReference type="EC" id="2.1.1.63" evidence="8"/>
<dbReference type="GO" id="GO:0003908">
    <property type="term" value="F:methylated-DNA-[protein]-cysteine S-methyltransferase activity"/>
    <property type="evidence" value="ECO:0007669"/>
    <property type="project" value="UniProtKB-EC"/>
</dbReference>
<evidence type="ECO:0000256" key="5">
    <source>
        <dbReference type="ARBA" id="ARBA00022763"/>
    </source>
</evidence>
<dbReference type="InterPro" id="IPR001497">
    <property type="entry name" value="MethylDNA_cys_MeTrfase_AS"/>
</dbReference>
<dbReference type="Pfam" id="PF02870">
    <property type="entry name" value="Methyltransf_1N"/>
    <property type="match status" value="1"/>
</dbReference>
<dbReference type="SUPFAM" id="SSF46767">
    <property type="entry name" value="Methylated DNA-protein cysteine methyltransferase, C-terminal domain"/>
    <property type="match status" value="1"/>
</dbReference>
<name>A0ABW9R350_9ACTN</name>
<comment type="caution">
    <text evidence="11">The sequence shown here is derived from an EMBL/GenBank/DDBJ whole genome shotgun (WGS) entry which is preliminary data.</text>
</comment>
<dbReference type="PANTHER" id="PTHR10815">
    <property type="entry name" value="METHYLATED-DNA--PROTEIN-CYSTEINE METHYLTRANSFERASE"/>
    <property type="match status" value="1"/>
</dbReference>
<dbReference type="Pfam" id="PF01035">
    <property type="entry name" value="DNA_binding_1"/>
    <property type="match status" value="1"/>
</dbReference>